<organism evidence="2 3">
    <name type="scientific">Kribbella antiqua</name>
    <dbReference type="NCBI Taxonomy" id="2512217"/>
    <lineage>
        <taxon>Bacteria</taxon>
        <taxon>Bacillati</taxon>
        <taxon>Actinomycetota</taxon>
        <taxon>Actinomycetes</taxon>
        <taxon>Propionibacteriales</taxon>
        <taxon>Kribbellaceae</taxon>
        <taxon>Kribbella</taxon>
    </lineage>
</organism>
<dbReference type="EMBL" id="SLWR01000005">
    <property type="protein sequence ID" value="TCO47840.1"/>
    <property type="molecule type" value="Genomic_DNA"/>
</dbReference>
<accession>A0A4V2S4D4</accession>
<gene>
    <name evidence="2" type="ORF">EV646_105397</name>
</gene>
<evidence type="ECO:0000313" key="3">
    <source>
        <dbReference type="Proteomes" id="UP000295573"/>
    </source>
</evidence>
<dbReference type="Proteomes" id="UP000295573">
    <property type="component" value="Unassembled WGS sequence"/>
</dbReference>
<feature type="transmembrane region" description="Helical" evidence="1">
    <location>
        <begin position="96"/>
        <end position="117"/>
    </location>
</feature>
<evidence type="ECO:0000313" key="2">
    <source>
        <dbReference type="EMBL" id="TCO47840.1"/>
    </source>
</evidence>
<keyword evidence="1" id="KW-1133">Transmembrane helix</keyword>
<keyword evidence="3" id="KW-1185">Reference proteome</keyword>
<protein>
    <submittedName>
        <fullName evidence="2">Uncharacterized protein</fullName>
    </submittedName>
</protein>
<feature type="transmembrane region" description="Helical" evidence="1">
    <location>
        <begin position="65"/>
        <end position="89"/>
    </location>
</feature>
<keyword evidence="1" id="KW-0812">Transmembrane</keyword>
<dbReference type="AlphaFoldDB" id="A0A4V2S4D4"/>
<keyword evidence="1" id="KW-0472">Membrane</keyword>
<reference evidence="2 3" key="1">
    <citation type="journal article" date="2015" name="Stand. Genomic Sci.">
        <title>Genomic Encyclopedia of Bacterial and Archaeal Type Strains, Phase III: the genomes of soil and plant-associated and newly described type strains.</title>
        <authorList>
            <person name="Whitman W.B."/>
            <person name="Woyke T."/>
            <person name="Klenk H.P."/>
            <person name="Zhou Y."/>
            <person name="Lilburn T.G."/>
            <person name="Beck B.J."/>
            <person name="De Vos P."/>
            <person name="Vandamme P."/>
            <person name="Eisen J.A."/>
            <person name="Garrity G."/>
            <person name="Hugenholtz P."/>
            <person name="Kyrpides N.C."/>
        </authorList>
    </citation>
    <scope>NUCLEOTIDE SEQUENCE [LARGE SCALE GENOMIC DNA]</scope>
    <source>
        <strain evidence="2 3">VKM Ac-2541</strain>
    </source>
</reference>
<comment type="caution">
    <text evidence="2">The sequence shown here is derived from an EMBL/GenBank/DDBJ whole genome shotgun (WGS) entry which is preliminary data.</text>
</comment>
<evidence type="ECO:0000256" key="1">
    <source>
        <dbReference type="SAM" id="Phobius"/>
    </source>
</evidence>
<name>A0A4V2S4D4_9ACTN</name>
<sequence length="142" mass="14928">MAVLETPYADPAARILYGWLVANAKSSRVESFLAVVVGGGTAFGLIVITSRAWKACHVDVGQVSNGLTLLFLGLPLALIVNIVLFTLVFRYAGKAFLMSFIAAAIAIAIADLALFSWQGTPAGSPGICPAGVPPWWPAWIPT</sequence>
<feature type="transmembrane region" description="Helical" evidence="1">
    <location>
        <begin position="32"/>
        <end position="53"/>
    </location>
</feature>
<proteinExistence type="predicted"/>